<reference evidence="1" key="1">
    <citation type="journal article" date="2021" name="Proc. Natl. Acad. Sci. U.S.A.">
        <title>A Catalog of Tens of Thousands of Viruses from Human Metagenomes Reveals Hidden Associations with Chronic Diseases.</title>
        <authorList>
            <person name="Tisza M.J."/>
            <person name="Buck C.B."/>
        </authorList>
    </citation>
    <scope>NUCLEOTIDE SEQUENCE</scope>
    <source>
        <strain evidence="1">CtHG14</strain>
    </source>
</reference>
<dbReference type="EMBL" id="BK059106">
    <property type="protein sequence ID" value="DAE31205.1"/>
    <property type="molecule type" value="Genomic_DNA"/>
</dbReference>
<evidence type="ECO:0000313" key="1">
    <source>
        <dbReference type="EMBL" id="DAE31205.1"/>
    </source>
</evidence>
<dbReference type="Gene3D" id="3.30.1930.10">
    <property type="entry name" value="capsid protein of prophage domain"/>
    <property type="match status" value="1"/>
</dbReference>
<protein>
    <submittedName>
        <fullName evidence="1">Major capsid protein</fullName>
    </submittedName>
</protein>
<dbReference type="InterPro" id="IPR005564">
    <property type="entry name" value="Major_capsid_GpE"/>
</dbReference>
<accession>A0A8S5RJJ6</accession>
<sequence>MAVLITDIYDSQAVAVRRTQDPSNAMGFVGKAFFPNRKKLGLSLKWIKTHKGLNAILKPSNFDAIPMIRAREGFKQESTEMIFFRESMTVREEDLMRLMEIEDANSPFIGDIISSIYNDAARLIDGAEIAAEVMRMALLAPKDGKPSIAIGTGEQESDNMVYGYDYDGDGTYKQKHYLKIQGTDTWDHPDTAKPLKDVQQGTKYLKSIGVLPRYAMMNSTTFDYLVENEQIKNALITSSGKTVDFTDEATVKEIFTRKTGLTPIIYDKMYIDYKGETQKFYPDDKVTIIGAGTLGSTYYGVTPEERTLMSNKNVDVAMLDNRIAIATKTEQGPPIKTTTSVSQIVLPSYEGIDSTFVIDVK</sequence>
<dbReference type="Pfam" id="PF03864">
    <property type="entry name" value="Phage_cap_E"/>
    <property type="match status" value="1"/>
</dbReference>
<name>A0A8S5RJJ6_9VIRU</name>
<organism evidence="1">
    <name type="scientific">virus sp. ctHG14</name>
    <dbReference type="NCBI Taxonomy" id="2827626"/>
    <lineage>
        <taxon>Viruses</taxon>
    </lineage>
</organism>
<proteinExistence type="predicted"/>
<dbReference type="Gene3D" id="3.15.30.10">
    <property type="entry name" value="putative capsid protein of prophage domain like"/>
    <property type="match status" value="1"/>
</dbReference>